<evidence type="ECO:0000256" key="1">
    <source>
        <dbReference type="SAM" id="Phobius"/>
    </source>
</evidence>
<evidence type="ECO:0000313" key="2">
    <source>
        <dbReference type="EMBL" id="PDQ34402.1"/>
    </source>
</evidence>
<dbReference type="Proteomes" id="UP000219994">
    <property type="component" value="Unassembled WGS sequence"/>
</dbReference>
<comment type="caution">
    <text evidence="2">The sequence shown here is derived from an EMBL/GenBank/DDBJ whole genome shotgun (WGS) entry which is preliminary data.</text>
</comment>
<keyword evidence="1" id="KW-0472">Membrane</keyword>
<evidence type="ECO:0000313" key="3">
    <source>
        <dbReference type="Proteomes" id="UP000219994"/>
    </source>
</evidence>
<reference evidence="3" key="1">
    <citation type="submission" date="2017-03" db="EMBL/GenBank/DDBJ databases">
        <authorList>
            <person name="Lund M.B."/>
        </authorList>
    </citation>
    <scope>NUCLEOTIDE SEQUENCE [LARGE SCALE GENOMIC DNA]</scope>
</reference>
<dbReference type="AlphaFoldDB" id="A0A2A6FND6"/>
<organism evidence="2 3">
    <name type="scientific">Candidatus Lumbricidiphila eiseniae</name>
    <dbReference type="NCBI Taxonomy" id="1969409"/>
    <lineage>
        <taxon>Bacteria</taxon>
        <taxon>Bacillati</taxon>
        <taxon>Actinomycetota</taxon>
        <taxon>Actinomycetes</taxon>
        <taxon>Micrococcales</taxon>
        <taxon>Microbacteriaceae</taxon>
        <taxon>Candidatus Lumbricidiphila</taxon>
    </lineage>
</organism>
<feature type="transmembrane region" description="Helical" evidence="1">
    <location>
        <begin position="25"/>
        <end position="45"/>
    </location>
</feature>
<protein>
    <submittedName>
        <fullName evidence="2">Uncharacterized protein</fullName>
    </submittedName>
</protein>
<accession>A0A2A6FND6</accession>
<keyword evidence="1" id="KW-1133">Transmembrane helix</keyword>
<sequence length="70" mass="7419">MSLLTTTIILATEEGEGVSLPMPTWAYGVIALGILITLALITYSYRDVANRHRQGGQDDAHDDGGAHGGH</sequence>
<dbReference type="EMBL" id="NAEP01000053">
    <property type="protein sequence ID" value="PDQ34402.1"/>
    <property type="molecule type" value="Genomic_DNA"/>
</dbReference>
<keyword evidence="1" id="KW-0812">Transmembrane</keyword>
<gene>
    <name evidence="2" type="ORF">B5766_11360</name>
</gene>
<proteinExistence type="predicted"/>
<name>A0A2A6FND6_9MICO</name>